<evidence type="ECO:0000256" key="2">
    <source>
        <dbReference type="ARBA" id="ARBA00022801"/>
    </source>
</evidence>
<keyword evidence="2" id="KW-0378">Hydrolase</keyword>
<feature type="active site" description="Nucleophile" evidence="4">
    <location>
        <position position="13"/>
    </location>
</feature>
<dbReference type="GO" id="GO:0004725">
    <property type="term" value="F:protein tyrosine phosphatase activity"/>
    <property type="evidence" value="ECO:0007669"/>
    <property type="project" value="InterPro"/>
</dbReference>
<feature type="active site" description="Proton donor" evidence="4">
    <location>
        <position position="114"/>
    </location>
</feature>
<name>A0A1I1XQH0_9BACI</name>
<evidence type="ECO:0000259" key="5">
    <source>
        <dbReference type="SMART" id="SM00226"/>
    </source>
</evidence>
<feature type="domain" description="Phosphotyrosine protein phosphatase I" evidence="5">
    <location>
        <begin position="1"/>
        <end position="198"/>
    </location>
</feature>
<evidence type="ECO:0000256" key="4">
    <source>
        <dbReference type="PIRSR" id="PIRSR617867-1"/>
    </source>
</evidence>
<dbReference type="CDD" id="cd16344">
    <property type="entry name" value="LMWPAP"/>
    <property type="match status" value="1"/>
</dbReference>
<dbReference type="PANTHER" id="PTHR11717">
    <property type="entry name" value="LOW MOLECULAR WEIGHT PROTEIN TYROSINE PHOSPHATASE"/>
    <property type="match status" value="1"/>
</dbReference>
<reference evidence="7" key="1">
    <citation type="submission" date="2016-10" db="EMBL/GenBank/DDBJ databases">
        <authorList>
            <person name="Varghese N."/>
            <person name="Submissions S."/>
        </authorList>
    </citation>
    <scope>NUCLEOTIDE SEQUENCE [LARGE SCALE GENOMIC DNA]</scope>
    <source>
        <strain evidence="7">DSM 22530</strain>
    </source>
</reference>
<evidence type="ECO:0000256" key="3">
    <source>
        <dbReference type="ARBA" id="ARBA00022912"/>
    </source>
</evidence>
<evidence type="ECO:0000256" key="1">
    <source>
        <dbReference type="ARBA" id="ARBA00011063"/>
    </source>
</evidence>
<dbReference type="InterPro" id="IPR023485">
    <property type="entry name" value="Ptyr_pPase"/>
</dbReference>
<organism evidence="6 7">
    <name type="scientific">Lentibacillus persicus</name>
    <dbReference type="NCBI Taxonomy" id="640948"/>
    <lineage>
        <taxon>Bacteria</taxon>
        <taxon>Bacillati</taxon>
        <taxon>Bacillota</taxon>
        <taxon>Bacilli</taxon>
        <taxon>Bacillales</taxon>
        <taxon>Bacillaceae</taxon>
        <taxon>Lentibacillus</taxon>
    </lineage>
</organism>
<keyword evidence="7" id="KW-1185">Reference proteome</keyword>
<gene>
    <name evidence="6" type="ORF">SAMN05216238_10874</name>
</gene>
<dbReference type="Proteomes" id="UP000199474">
    <property type="component" value="Unassembled WGS sequence"/>
</dbReference>
<accession>A0A1I1XQH0</accession>
<dbReference type="InterPro" id="IPR036196">
    <property type="entry name" value="Ptyr_pPase_sf"/>
</dbReference>
<dbReference type="PANTHER" id="PTHR11717:SF31">
    <property type="entry name" value="LOW MOLECULAR WEIGHT PROTEIN-TYROSINE-PHOSPHATASE ETP-RELATED"/>
    <property type="match status" value="1"/>
</dbReference>
<dbReference type="PRINTS" id="PR00719">
    <property type="entry name" value="LMWPTPASE"/>
</dbReference>
<dbReference type="STRING" id="640948.SAMN05216238_10874"/>
<evidence type="ECO:0000313" key="6">
    <source>
        <dbReference type="EMBL" id="SFE09582.1"/>
    </source>
</evidence>
<dbReference type="Gene3D" id="3.40.50.2300">
    <property type="match status" value="1"/>
</dbReference>
<evidence type="ECO:0000313" key="7">
    <source>
        <dbReference type="Proteomes" id="UP000199474"/>
    </source>
</evidence>
<dbReference type="Pfam" id="PF01451">
    <property type="entry name" value="LMWPc"/>
    <property type="match status" value="1"/>
</dbReference>
<proteinExistence type="inferred from homology"/>
<keyword evidence="3" id="KW-0904">Protein phosphatase</keyword>
<dbReference type="EMBL" id="FOMR01000008">
    <property type="protein sequence ID" value="SFE09582.1"/>
    <property type="molecule type" value="Genomic_DNA"/>
</dbReference>
<dbReference type="OrthoDB" id="9784339at2"/>
<dbReference type="InterPro" id="IPR017867">
    <property type="entry name" value="Tyr_phospatase_low_mol_wt"/>
</dbReference>
<dbReference type="AlphaFoldDB" id="A0A1I1XQH0"/>
<dbReference type="RefSeq" id="WP_090085675.1">
    <property type="nucleotide sequence ID" value="NZ_FOMR01000008.1"/>
</dbReference>
<dbReference type="SUPFAM" id="SSF52788">
    <property type="entry name" value="Phosphotyrosine protein phosphatases I"/>
    <property type="match status" value="1"/>
</dbReference>
<sequence length="203" mass="23532">MKILFVCTGNTCRSPMAEALLKDKVPGAEVQSAGIFAVPNQRPNDHAAAALKEIGIPLETKTQPINGKLLQWADVVLTMTTQHKQSLIIEHPDFQDKYYTLIEYVSNQDKKIWDELKRLYADYEEKRSRFIYKNQYKMDASELDRQLRNYLHEDWEKIHKLESSLINFDISDPFGGELGTYQQTRNELKKHIEALAKKMESTP</sequence>
<feature type="active site" description="Nucleophile" evidence="4">
    <location>
        <position position="7"/>
    </location>
</feature>
<comment type="similarity">
    <text evidence="1">Belongs to the low molecular weight phosphotyrosine protein phosphatase family.</text>
</comment>
<dbReference type="SMART" id="SM00226">
    <property type="entry name" value="LMWPc"/>
    <property type="match status" value="1"/>
</dbReference>
<dbReference type="InterPro" id="IPR050438">
    <property type="entry name" value="LMW_PTPase"/>
</dbReference>
<protein>
    <submittedName>
        <fullName evidence="6">Protein-tyrosine phosphatase</fullName>
    </submittedName>
</protein>